<dbReference type="SUPFAM" id="SSF75304">
    <property type="entry name" value="Amidase signature (AS) enzymes"/>
    <property type="match status" value="1"/>
</dbReference>
<dbReference type="GeneID" id="65086257"/>
<dbReference type="Pfam" id="PF01425">
    <property type="entry name" value="Amidase"/>
    <property type="match status" value="1"/>
</dbReference>
<reference evidence="3" key="1">
    <citation type="journal article" date="2016" name="Genome Biol. Evol.">
        <title>Comparative 'omics' of the Fusarium fujikuroi species complex highlights differences in genetic potential and metabolite synthesis.</title>
        <authorList>
            <person name="Niehaus E.-M."/>
            <person name="Muensterkoetter M."/>
            <person name="Proctor R.H."/>
            <person name="Brown D.W."/>
            <person name="Sharon A."/>
            <person name="Idan Y."/>
            <person name="Oren-Young L."/>
            <person name="Sieber C.M."/>
            <person name="Novak O."/>
            <person name="Pencik A."/>
            <person name="Tarkowska D."/>
            <person name="Hromadova K."/>
            <person name="Freeman S."/>
            <person name="Maymon M."/>
            <person name="Elazar M."/>
            <person name="Youssef S.A."/>
            <person name="El-Shabrawy E.S.M."/>
            <person name="Shalaby A.B.A."/>
            <person name="Houterman P."/>
            <person name="Brock N.L."/>
            <person name="Burkhardt I."/>
            <person name="Tsavkelova E.A."/>
            <person name="Dickschat J.S."/>
            <person name="Galuszka P."/>
            <person name="Gueldener U."/>
            <person name="Tudzynski B."/>
        </authorList>
    </citation>
    <scope>NUCLEOTIDE SEQUENCE [LARGE SCALE GENOMIC DNA]</scope>
    <source>
        <strain evidence="3">MRC7560</strain>
    </source>
</reference>
<dbReference type="RefSeq" id="XP_041681216.1">
    <property type="nucleotide sequence ID" value="XM_041830566.1"/>
</dbReference>
<dbReference type="VEuPathDB" id="FungiDB:FMAN_06994"/>
<dbReference type="InterPro" id="IPR023631">
    <property type="entry name" value="Amidase_dom"/>
</dbReference>
<proteinExistence type="predicted"/>
<evidence type="ECO:0000313" key="2">
    <source>
        <dbReference type="EMBL" id="CVK91945.1"/>
    </source>
</evidence>
<feature type="domain" description="Amidase" evidence="1">
    <location>
        <begin position="183"/>
        <end position="348"/>
    </location>
</feature>
<keyword evidence="3" id="KW-1185">Reference proteome</keyword>
<protein>
    <recommendedName>
        <fullName evidence="1">Amidase domain-containing protein</fullName>
    </recommendedName>
</protein>
<accession>A0A1L7T8R7</accession>
<gene>
    <name evidence="2" type="ORF">FMAN_06994</name>
</gene>
<evidence type="ECO:0000259" key="1">
    <source>
        <dbReference type="Pfam" id="PF01425"/>
    </source>
</evidence>
<dbReference type="PANTHER" id="PTHR46310">
    <property type="entry name" value="AMIDASE 1"/>
    <property type="match status" value="1"/>
</dbReference>
<dbReference type="EMBL" id="FCQH01000005">
    <property type="protein sequence ID" value="CVK91945.1"/>
    <property type="molecule type" value="Genomic_DNA"/>
</dbReference>
<sequence length="603" mass="67131">MASPNFTIIFEAGGRRYVTTEAIPFQSQDNTSPESQLVTVFANLDGVVLSEAWLETYLDKLDGCDVYDRSLSLSGVIITIPNHGLDVPQDSWEYLQELGMKWFEIVVEGDETHLPTGPYFYTDQKLHPVCSLYNDEKEAFFSGLKSKLELPPLTVFEQLGAASTSNSCLAIAVPSRAPTLVASSLPNLRVAVKDCFLLRGMKTSLCNRAYYELSEPATLTADVIQALINDGAQILGVTKLSSMIAREEPMDAVDFSTAFNPRGDGYQSPAGSSSGSAAAVAAYGWLDCAIGTDTSGSGRRPALVNGVWQFRPSHDSISLRGLVKTYAMFDTPCVFARSLDVIRRVAKTWIAALLDVRKRPYRLFYPLDYLPTGNLEQMKIIDSFIQDLETHLPATIIPLSIRSSWHQSHPPEASGDIEQYLHDVIRRTFYYQFYHSTASFRQVYAERHHGQQPYLIPFVRRRWTLGASVSDAEHEEATQRLLVYRKWLHDQFFGDENFETFVILPVAEVKPVYRDEKVESPKTQSACDQLFLPPIFGSPDVVVPIGEMPYHSKISNKIEYLPVVANLVAAPGRDHELLGAVDTILERSGRSKVVSTGSSIFGS</sequence>
<dbReference type="Gene3D" id="3.90.1300.10">
    <property type="entry name" value="Amidase signature (AS) domain"/>
    <property type="match status" value="1"/>
</dbReference>
<organism evidence="2 3">
    <name type="scientific">Fusarium mangiferae</name>
    <name type="common">Mango malformation disease fungus</name>
    <dbReference type="NCBI Taxonomy" id="192010"/>
    <lineage>
        <taxon>Eukaryota</taxon>
        <taxon>Fungi</taxon>
        <taxon>Dikarya</taxon>
        <taxon>Ascomycota</taxon>
        <taxon>Pezizomycotina</taxon>
        <taxon>Sordariomycetes</taxon>
        <taxon>Hypocreomycetidae</taxon>
        <taxon>Hypocreales</taxon>
        <taxon>Nectriaceae</taxon>
        <taxon>Fusarium</taxon>
        <taxon>Fusarium fujikuroi species complex</taxon>
    </lineage>
</organism>
<name>A0A1L7T8R7_FUSMA</name>
<dbReference type="PANTHER" id="PTHR46310:SF7">
    <property type="entry name" value="AMIDASE 1"/>
    <property type="match status" value="1"/>
</dbReference>
<evidence type="ECO:0000313" key="3">
    <source>
        <dbReference type="Proteomes" id="UP000184255"/>
    </source>
</evidence>
<dbReference type="AlphaFoldDB" id="A0A1L7T8R7"/>
<dbReference type="Proteomes" id="UP000184255">
    <property type="component" value="Unassembled WGS sequence"/>
</dbReference>
<dbReference type="InterPro" id="IPR036928">
    <property type="entry name" value="AS_sf"/>
</dbReference>
<comment type="caution">
    <text evidence="2">The sequence shown here is derived from an EMBL/GenBank/DDBJ whole genome shotgun (WGS) entry which is preliminary data.</text>
</comment>